<dbReference type="PANTHER" id="PTHR30405">
    <property type="entry name" value="TRANSPOSASE"/>
    <property type="match status" value="1"/>
</dbReference>
<dbReference type="EMBL" id="CP084167">
    <property type="protein sequence ID" value="UJG45022.1"/>
    <property type="molecule type" value="Genomic_DNA"/>
</dbReference>
<evidence type="ECO:0000259" key="6">
    <source>
        <dbReference type="Pfam" id="PF01385"/>
    </source>
</evidence>
<evidence type="ECO:0000313" key="8">
    <source>
        <dbReference type="EMBL" id="UJG45022.1"/>
    </source>
</evidence>
<organism evidence="8">
    <name type="scientific">Candidatus Heimdallarchaeum endolithica</name>
    <dbReference type="NCBI Taxonomy" id="2876572"/>
    <lineage>
        <taxon>Archaea</taxon>
        <taxon>Promethearchaeati</taxon>
        <taxon>Candidatus Heimdallarchaeota</taxon>
        <taxon>Candidatus Heimdallarchaeia (ex Rinke et al. 2021) (nom. nud.)</taxon>
        <taxon>Candidatus Heimdallarchaeales</taxon>
        <taxon>Candidatus Heimdallarchaeaceae</taxon>
        <taxon>Candidatus Heimdallarchaeum</taxon>
    </lineage>
</organism>
<feature type="domain" description="Cas12f1-like TNB" evidence="7">
    <location>
        <begin position="178"/>
        <end position="244"/>
    </location>
</feature>
<dbReference type="Pfam" id="PF07282">
    <property type="entry name" value="Cas12f1-like_TNB"/>
    <property type="match status" value="1"/>
</dbReference>
<reference evidence="8" key="1">
    <citation type="journal article" date="2022" name="Nat. Microbiol.">
        <title>Unique mobile elements and scalable gene flow at the prokaryote-eukaryote boundary revealed by circularized Asgard archaea genomes.</title>
        <authorList>
            <person name="Wu F."/>
            <person name="Speth D.R."/>
            <person name="Philosof A."/>
            <person name="Cremiere A."/>
            <person name="Narayanan A."/>
            <person name="Barco R.A."/>
            <person name="Connon S.A."/>
            <person name="Amend J.P."/>
            <person name="Antoshechkin I.A."/>
            <person name="Orphan V.J."/>
        </authorList>
    </citation>
    <scope>NUCLEOTIDE SEQUENCE</scope>
    <source>
        <strain evidence="8">PR6</strain>
    </source>
</reference>
<keyword evidence="3" id="KW-0815">Transposition</keyword>
<dbReference type="PANTHER" id="PTHR30405:SF11">
    <property type="entry name" value="RNA-GUIDED DNA ENDONUCLEASE RV2885C-RELATED"/>
    <property type="match status" value="1"/>
</dbReference>
<accession>A0A9Y1BTU1</accession>
<evidence type="ECO:0000256" key="4">
    <source>
        <dbReference type="ARBA" id="ARBA00023125"/>
    </source>
</evidence>
<dbReference type="GO" id="GO:0003677">
    <property type="term" value="F:DNA binding"/>
    <property type="evidence" value="ECO:0007669"/>
    <property type="project" value="UniProtKB-KW"/>
</dbReference>
<dbReference type="InterPro" id="IPR051399">
    <property type="entry name" value="RNA-guided_DNA_endo/Transpos"/>
</dbReference>
<dbReference type="Pfam" id="PF01385">
    <property type="entry name" value="OrfB_IS605"/>
    <property type="match status" value="1"/>
</dbReference>
<feature type="domain" description="Probable transposase IS891/IS1136/IS1341" evidence="6">
    <location>
        <begin position="43"/>
        <end position="159"/>
    </location>
</feature>
<dbReference type="InterPro" id="IPR010095">
    <property type="entry name" value="Cas12f1-like_TNB"/>
</dbReference>
<dbReference type="GO" id="GO:0006310">
    <property type="term" value="P:DNA recombination"/>
    <property type="evidence" value="ECO:0007669"/>
    <property type="project" value="UniProtKB-KW"/>
</dbReference>
<keyword evidence="4" id="KW-0238">DNA-binding</keyword>
<evidence type="ECO:0000259" key="7">
    <source>
        <dbReference type="Pfam" id="PF07282"/>
    </source>
</evidence>
<gene>
    <name evidence="8" type="ORF">K9W46_03830</name>
</gene>
<dbReference type="Proteomes" id="UP001200513">
    <property type="component" value="Chromosome"/>
</dbReference>
<sequence>MSRKYRKETGIKKLQFKLTLWREIEGIAKMATILCRDGKWMVHVVYEVEEPPYTSDDGIMGVDLGIVNLATTVDTNGNSTIYSGGQALAVQHYFNKEIARVQRATMEQHGKKTSKAIGRMHRKKKQQVNQILHTTSKSVVEEAKKNKVGTIVIGDIKNIRKGKHWNKKSGQKLHSWSFNKLTKQITHKARLSGIRVEKVSEQYTSQTCSVCGTKRKSNRKHRGLYVCKNCNTTLNADQNGARNILKKYLQDNNLSKSIGAVAVPSIWRSTNVCPT</sequence>
<comment type="similarity">
    <text evidence="1">In the C-terminal section; belongs to the transposase 35 family.</text>
</comment>
<dbReference type="GO" id="GO:0032196">
    <property type="term" value="P:transposition"/>
    <property type="evidence" value="ECO:0007669"/>
    <property type="project" value="UniProtKB-KW"/>
</dbReference>
<dbReference type="InterPro" id="IPR001959">
    <property type="entry name" value="Transposase"/>
</dbReference>
<dbReference type="Gene3D" id="3.30.420.140">
    <property type="entry name" value="YqgF/RNase H-like domain"/>
    <property type="match status" value="1"/>
</dbReference>
<keyword evidence="5" id="KW-0233">DNA recombination</keyword>
<comment type="similarity">
    <text evidence="2">In the N-terminal section; belongs to the transposase 2 family.</text>
</comment>
<dbReference type="NCBIfam" id="TIGR01766">
    <property type="entry name" value="IS200/IS605 family accessory protein TnpB-like domain"/>
    <property type="match status" value="1"/>
</dbReference>
<proteinExistence type="inferred from homology"/>
<dbReference type="InterPro" id="IPR037027">
    <property type="entry name" value="YqgF/RNaseH-like_dom_sf"/>
</dbReference>
<evidence type="ECO:0000256" key="3">
    <source>
        <dbReference type="ARBA" id="ARBA00022578"/>
    </source>
</evidence>
<name>A0A9Y1BTU1_9ARCH</name>
<evidence type="ECO:0000256" key="1">
    <source>
        <dbReference type="ARBA" id="ARBA00008761"/>
    </source>
</evidence>
<evidence type="ECO:0000256" key="2">
    <source>
        <dbReference type="ARBA" id="ARBA00011044"/>
    </source>
</evidence>
<dbReference type="AlphaFoldDB" id="A0A9Y1BTU1"/>
<protein>
    <submittedName>
        <fullName evidence="8">Transposase</fullName>
    </submittedName>
</protein>
<dbReference type="NCBIfam" id="NF040570">
    <property type="entry name" value="guided_TnpB"/>
    <property type="match status" value="1"/>
</dbReference>
<evidence type="ECO:0000256" key="5">
    <source>
        <dbReference type="ARBA" id="ARBA00023172"/>
    </source>
</evidence>